<evidence type="ECO:0000313" key="1">
    <source>
        <dbReference type="EMBL" id="TFK62418.1"/>
    </source>
</evidence>
<gene>
    <name evidence="1" type="ORF">BDN72DRAFT_848714</name>
</gene>
<protein>
    <submittedName>
        <fullName evidence="1">Uncharacterized protein</fullName>
    </submittedName>
</protein>
<evidence type="ECO:0000313" key="2">
    <source>
        <dbReference type="Proteomes" id="UP000308600"/>
    </source>
</evidence>
<name>A0ACD3A978_9AGAR</name>
<dbReference type="EMBL" id="ML208583">
    <property type="protein sequence ID" value="TFK62418.1"/>
    <property type="molecule type" value="Genomic_DNA"/>
</dbReference>
<sequence length="304" mass="33844">MVAFSSGNPVEFGSLFNVAYHIDFISLIEAAWTQQMSKEEALTHTDQVFEHPSSIDLSIPFNMLRNLGGPLAPSDKQSIQELTQECKYDIESLGVKISETISMIGQLCRSLSDGSCRFAQRKNQIQLCNHLLSATTAPIQLLPQEILEEIFLTCFYGPGARAAKINAPEHIPSSLAAVCYKWRTIALGIPELWKYISFNTSSPGSLDRAKGYLQRCRFPALSLEIQTPSPEFNQLLTLLKAPSIHIRALDIVSTSEDETSRALPVLGCNLDELEEIVVRSEHFHVSDLPIPHLKRLFIHQVPAS</sequence>
<reference evidence="1 2" key="1">
    <citation type="journal article" date="2019" name="Nat. Ecol. Evol.">
        <title>Megaphylogeny resolves global patterns of mushroom evolution.</title>
        <authorList>
            <person name="Varga T."/>
            <person name="Krizsan K."/>
            <person name="Foldi C."/>
            <person name="Dima B."/>
            <person name="Sanchez-Garcia M."/>
            <person name="Sanchez-Ramirez S."/>
            <person name="Szollosi G.J."/>
            <person name="Szarkandi J.G."/>
            <person name="Papp V."/>
            <person name="Albert L."/>
            <person name="Andreopoulos W."/>
            <person name="Angelini C."/>
            <person name="Antonin V."/>
            <person name="Barry K.W."/>
            <person name="Bougher N.L."/>
            <person name="Buchanan P."/>
            <person name="Buyck B."/>
            <person name="Bense V."/>
            <person name="Catcheside P."/>
            <person name="Chovatia M."/>
            <person name="Cooper J."/>
            <person name="Damon W."/>
            <person name="Desjardin D."/>
            <person name="Finy P."/>
            <person name="Geml J."/>
            <person name="Haridas S."/>
            <person name="Hughes K."/>
            <person name="Justo A."/>
            <person name="Karasinski D."/>
            <person name="Kautmanova I."/>
            <person name="Kiss B."/>
            <person name="Kocsube S."/>
            <person name="Kotiranta H."/>
            <person name="LaButti K.M."/>
            <person name="Lechner B.E."/>
            <person name="Liimatainen K."/>
            <person name="Lipzen A."/>
            <person name="Lukacs Z."/>
            <person name="Mihaltcheva S."/>
            <person name="Morgado L.N."/>
            <person name="Niskanen T."/>
            <person name="Noordeloos M.E."/>
            <person name="Ohm R.A."/>
            <person name="Ortiz-Santana B."/>
            <person name="Ovrebo C."/>
            <person name="Racz N."/>
            <person name="Riley R."/>
            <person name="Savchenko A."/>
            <person name="Shiryaev A."/>
            <person name="Soop K."/>
            <person name="Spirin V."/>
            <person name="Szebenyi C."/>
            <person name="Tomsovsky M."/>
            <person name="Tulloss R.E."/>
            <person name="Uehling J."/>
            <person name="Grigoriev I.V."/>
            <person name="Vagvolgyi C."/>
            <person name="Papp T."/>
            <person name="Martin F.M."/>
            <person name="Miettinen O."/>
            <person name="Hibbett D.S."/>
            <person name="Nagy L.G."/>
        </authorList>
    </citation>
    <scope>NUCLEOTIDE SEQUENCE [LARGE SCALE GENOMIC DNA]</scope>
    <source>
        <strain evidence="1 2">NL-1719</strain>
    </source>
</reference>
<proteinExistence type="predicted"/>
<organism evidence="1 2">
    <name type="scientific">Pluteus cervinus</name>
    <dbReference type="NCBI Taxonomy" id="181527"/>
    <lineage>
        <taxon>Eukaryota</taxon>
        <taxon>Fungi</taxon>
        <taxon>Dikarya</taxon>
        <taxon>Basidiomycota</taxon>
        <taxon>Agaricomycotina</taxon>
        <taxon>Agaricomycetes</taxon>
        <taxon>Agaricomycetidae</taxon>
        <taxon>Agaricales</taxon>
        <taxon>Pluteineae</taxon>
        <taxon>Pluteaceae</taxon>
        <taxon>Pluteus</taxon>
    </lineage>
</organism>
<dbReference type="Proteomes" id="UP000308600">
    <property type="component" value="Unassembled WGS sequence"/>
</dbReference>
<accession>A0ACD3A978</accession>
<keyword evidence="2" id="KW-1185">Reference proteome</keyword>